<dbReference type="EMBL" id="CM039432">
    <property type="protein sequence ID" value="KAI4332612.1"/>
    <property type="molecule type" value="Genomic_DNA"/>
</dbReference>
<evidence type="ECO:0000313" key="2">
    <source>
        <dbReference type="Proteomes" id="UP000828941"/>
    </source>
</evidence>
<evidence type="ECO:0000313" key="1">
    <source>
        <dbReference type="EMBL" id="KAI4332612.1"/>
    </source>
</evidence>
<sequence length="296" mass="33951">MLERIDKADVVMDSTTSPYVEIQLSNIPSARFRTPLLIFLPEETKEKREIYRQIYVPLYNLALEGNWKEASRVLREHPKLLMAAITNGWKTILLVAAGTDHVRFVEEVVKLMGEDELELQDYNGNTALFSAATTGNLKIGEILISKNESLPTIRSKESVFPVQLAALQGQSEMAWYLYETTFPMFEDADWNKLFLACIKNGIYTHKQFTKSCATQTIVLEIVGHLWDVILSDAESEDDIRRIIRDPLFDAAKVRNSEFLAQLMSTYHQADLMWEIDEEDRSIIQFAVLHHHAKLSI</sequence>
<organism evidence="1 2">
    <name type="scientific">Bauhinia variegata</name>
    <name type="common">Purple orchid tree</name>
    <name type="synonym">Phanera variegata</name>
    <dbReference type="NCBI Taxonomy" id="167791"/>
    <lineage>
        <taxon>Eukaryota</taxon>
        <taxon>Viridiplantae</taxon>
        <taxon>Streptophyta</taxon>
        <taxon>Embryophyta</taxon>
        <taxon>Tracheophyta</taxon>
        <taxon>Spermatophyta</taxon>
        <taxon>Magnoliopsida</taxon>
        <taxon>eudicotyledons</taxon>
        <taxon>Gunneridae</taxon>
        <taxon>Pentapetalae</taxon>
        <taxon>rosids</taxon>
        <taxon>fabids</taxon>
        <taxon>Fabales</taxon>
        <taxon>Fabaceae</taxon>
        <taxon>Cercidoideae</taxon>
        <taxon>Cercideae</taxon>
        <taxon>Bauhiniinae</taxon>
        <taxon>Bauhinia</taxon>
    </lineage>
</organism>
<name>A0ACB9N9N0_BAUVA</name>
<keyword evidence="2" id="KW-1185">Reference proteome</keyword>
<proteinExistence type="predicted"/>
<accession>A0ACB9N9N0</accession>
<dbReference type="Proteomes" id="UP000828941">
    <property type="component" value="Chromosome 7"/>
</dbReference>
<comment type="caution">
    <text evidence="1">The sequence shown here is derived from an EMBL/GenBank/DDBJ whole genome shotgun (WGS) entry which is preliminary data.</text>
</comment>
<protein>
    <submittedName>
        <fullName evidence="1">Uncharacterized protein</fullName>
    </submittedName>
</protein>
<reference evidence="1 2" key="1">
    <citation type="journal article" date="2022" name="DNA Res.">
        <title>Chromosomal-level genome assembly of the orchid tree Bauhinia variegata (Leguminosae; Cercidoideae) supports the allotetraploid origin hypothesis of Bauhinia.</title>
        <authorList>
            <person name="Zhong Y."/>
            <person name="Chen Y."/>
            <person name="Zheng D."/>
            <person name="Pang J."/>
            <person name="Liu Y."/>
            <person name="Luo S."/>
            <person name="Meng S."/>
            <person name="Qian L."/>
            <person name="Wei D."/>
            <person name="Dai S."/>
            <person name="Zhou R."/>
        </authorList>
    </citation>
    <scope>NUCLEOTIDE SEQUENCE [LARGE SCALE GENOMIC DNA]</scope>
    <source>
        <strain evidence="1">BV-YZ2020</strain>
    </source>
</reference>
<gene>
    <name evidence="1" type="ORF">L6164_017507</name>
</gene>